<protein>
    <submittedName>
        <fullName evidence="2">Sel1 repeat family protein</fullName>
    </submittedName>
</protein>
<organism evidence="2 4">
    <name type="scientific">Pseudomonas piscis</name>
    <dbReference type="NCBI Taxonomy" id="2614538"/>
    <lineage>
        <taxon>Bacteria</taxon>
        <taxon>Pseudomonadati</taxon>
        <taxon>Pseudomonadota</taxon>
        <taxon>Gammaproteobacteria</taxon>
        <taxon>Pseudomonadales</taxon>
        <taxon>Pseudomonadaceae</taxon>
        <taxon>Pseudomonas</taxon>
    </lineage>
</organism>
<comment type="caution">
    <text evidence="2">The sequence shown here is derived from an EMBL/GenBank/DDBJ whole genome shotgun (WGS) entry which is preliminary data.</text>
</comment>
<dbReference type="EMBL" id="WHUV01000001">
    <property type="protein sequence ID" value="MQA52375.1"/>
    <property type="molecule type" value="Genomic_DNA"/>
</dbReference>
<accession>A0A7X1PJF1</accession>
<evidence type="ECO:0000256" key="1">
    <source>
        <dbReference type="SAM" id="SignalP"/>
    </source>
</evidence>
<dbReference type="RefSeq" id="WP_085596255.1">
    <property type="nucleotide sequence ID" value="NZ_WHUV01000001.1"/>
</dbReference>
<evidence type="ECO:0000313" key="2">
    <source>
        <dbReference type="EMBL" id="MQA52375.1"/>
    </source>
</evidence>
<gene>
    <name evidence="2" type="ORF">GDH07_03440</name>
    <name evidence="3" type="ORF">GDH07_28225</name>
</gene>
<feature type="chain" id="PRO_5036215130" evidence="1">
    <location>
        <begin position="27"/>
        <end position="341"/>
    </location>
</feature>
<evidence type="ECO:0000313" key="3">
    <source>
        <dbReference type="EMBL" id="MQA57217.1"/>
    </source>
</evidence>
<reference evidence="2 4" key="1">
    <citation type="submission" date="2019-10" db="EMBL/GenBank/DDBJ databases">
        <title>Pseudomonas dajingensis sp. nov., isolated from the profound head ulcers of farmed Murray cod (Maccullochella peelii peelii).</title>
        <authorList>
            <person name="Liu Y."/>
        </authorList>
    </citation>
    <scope>NUCLEOTIDE SEQUENCE [LARGE SCALE GENOMIC DNA]</scope>
    <source>
        <strain evidence="2 4">MC042</strain>
    </source>
</reference>
<name>A0A7X1PJF1_9PSED</name>
<dbReference type="EMBL" id="WHUV01000006">
    <property type="protein sequence ID" value="MQA57217.1"/>
    <property type="molecule type" value="Genomic_DNA"/>
</dbReference>
<dbReference type="InterPro" id="IPR011990">
    <property type="entry name" value="TPR-like_helical_dom_sf"/>
</dbReference>
<dbReference type="PROSITE" id="PS51257">
    <property type="entry name" value="PROKAR_LIPOPROTEIN"/>
    <property type="match status" value="1"/>
</dbReference>
<dbReference type="AlphaFoldDB" id="A0A7X1PJF1"/>
<sequence length="341" mass="38309">MKLLKALPLILLAVLAACSPETPQPAAPKVPDLNDSLPKLSLQTLLPQVPDTQDCNRQMDSDVLYGIGMAHFNDNDYPAAKSCLVLAAPEQHRAFCYLSMIAEQESDASDATPNRQSFDYLAYAASQNDWCAEYGLYQVYRFGRKGMTADRALAQRWLERSAQHGYPVSQQALVQIHEEQGDLASAYAWSKIIDDRNASGEREALKARLSPEQLLAAEQHYNQLLGQVTSKDAMYAQAREEDIGRYSATIQQAYPDTFRGMASQERRDFVRQAMLKGIDLPYIHNRRQITSYMVISRRAQLKQANADVLQNKQIVALLGNDDLTVAQILDKAQVILDKHYK</sequence>
<evidence type="ECO:0000313" key="4">
    <source>
        <dbReference type="Proteomes" id="UP000486534"/>
    </source>
</evidence>
<keyword evidence="1" id="KW-0732">Signal</keyword>
<feature type="signal peptide" evidence="1">
    <location>
        <begin position="1"/>
        <end position="26"/>
    </location>
</feature>
<dbReference type="Gene3D" id="1.25.40.10">
    <property type="entry name" value="Tetratricopeptide repeat domain"/>
    <property type="match status" value="1"/>
</dbReference>
<dbReference type="SUPFAM" id="SSF81901">
    <property type="entry name" value="HCP-like"/>
    <property type="match status" value="1"/>
</dbReference>
<proteinExistence type="predicted"/>
<dbReference type="Proteomes" id="UP000486534">
    <property type="component" value="Unassembled WGS sequence"/>
</dbReference>